<dbReference type="Pfam" id="PF07696">
    <property type="entry name" value="7TMR-DISMED2"/>
    <property type="match status" value="1"/>
</dbReference>
<dbReference type="FunFam" id="3.30.70.270:FF:000001">
    <property type="entry name" value="Diguanylate cyclase domain protein"/>
    <property type="match status" value="1"/>
</dbReference>
<dbReference type="InterPro" id="IPR011622">
    <property type="entry name" value="7TMR_DISM_rcpt_extracell_dom2"/>
</dbReference>
<evidence type="ECO:0000313" key="7">
    <source>
        <dbReference type="EMBL" id="MZI95311.1"/>
    </source>
</evidence>
<dbReference type="InterPro" id="IPR011623">
    <property type="entry name" value="7TMR_DISM_rcpt_extracell_dom1"/>
</dbReference>
<evidence type="ECO:0000256" key="2">
    <source>
        <dbReference type="ARBA" id="ARBA00012528"/>
    </source>
</evidence>
<feature type="transmembrane region" description="Helical" evidence="4">
    <location>
        <begin position="276"/>
        <end position="296"/>
    </location>
</feature>
<dbReference type="GO" id="GO:0005886">
    <property type="term" value="C:plasma membrane"/>
    <property type="evidence" value="ECO:0007669"/>
    <property type="project" value="TreeGrafter"/>
</dbReference>
<keyword evidence="4" id="KW-0812">Transmembrane</keyword>
<feature type="transmembrane region" description="Helical" evidence="4">
    <location>
        <begin position="360"/>
        <end position="385"/>
    </location>
</feature>
<accession>A0A7X4LPM9</accession>
<evidence type="ECO:0000256" key="5">
    <source>
        <dbReference type="SAM" id="SignalP"/>
    </source>
</evidence>
<dbReference type="EMBL" id="WEKT01000051">
    <property type="protein sequence ID" value="MZI95311.1"/>
    <property type="molecule type" value="Genomic_DNA"/>
</dbReference>
<dbReference type="InterPro" id="IPR000160">
    <property type="entry name" value="GGDEF_dom"/>
</dbReference>
<evidence type="ECO:0000256" key="3">
    <source>
        <dbReference type="ARBA" id="ARBA00034247"/>
    </source>
</evidence>
<sequence length="561" mass="62903">MMVNKYLIIMVILLYSQLSHALPSIPSSSGMNSHLISAIEYVQLPQDSDKDINNIEQYFESHSVNHASNSLLSLGISHQITWVKLSLHNPTKDTLTRYLTAGKTWIDSLDVYSIQDHLPHHQHAGDYEFASHHLVPGVGFVFPVTIPPGNSHIFIRAQSLDPMTLPIDLQNTGDARGYHALVHITSGWVYGVLMALIGFNLVLYFTVKQSYTLYYCCYIACFIIVNLSYNGFGFAWFYPHSLYIQNYCTLVFMVLHGVSGLIFIASFLSIKRNMPFIYKFVAVYCTAGVITMSILIVQKAHIMATHIAFNYLTLATLLMIAIAGLSIGKVKDAQYFLVAVLCSMLGLLVTTLSVRGNLPYNYFTFNSAVFGVVLEAIILAIIVSIRLKAIDKERITAQYLSAYDPLTNIFNRRSFFNVGQKIIKNATKNKTPLCFVMMDIDHFKNINDIHGHYVGDQALTHIACLLKKNIRVTDILARWGGEEIAILLPKTNLEQALACTEHLRATIEDTPLIVNGEEVVITASFGIAVAHHNEPLDELFKRADKQLYKAKNQGRNRIGCE</sequence>
<dbReference type="PANTHER" id="PTHR45138:SF9">
    <property type="entry name" value="DIGUANYLATE CYCLASE DGCM-RELATED"/>
    <property type="match status" value="1"/>
</dbReference>
<evidence type="ECO:0000259" key="6">
    <source>
        <dbReference type="PROSITE" id="PS50887"/>
    </source>
</evidence>
<feature type="transmembrane region" description="Helical" evidence="4">
    <location>
        <begin position="244"/>
        <end position="264"/>
    </location>
</feature>
<dbReference type="Gene3D" id="2.60.40.2380">
    <property type="match status" value="1"/>
</dbReference>
<evidence type="ECO:0000313" key="8">
    <source>
        <dbReference type="Proteomes" id="UP000462621"/>
    </source>
</evidence>
<dbReference type="SUPFAM" id="SSF55073">
    <property type="entry name" value="Nucleotide cyclase"/>
    <property type="match status" value="1"/>
</dbReference>
<dbReference type="NCBIfam" id="TIGR00254">
    <property type="entry name" value="GGDEF"/>
    <property type="match status" value="1"/>
</dbReference>
<keyword evidence="4" id="KW-1133">Transmembrane helix</keyword>
<reference evidence="7 8" key="1">
    <citation type="submission" date="2019-10" db="EMBL/GenBank/DDBJ databases">
        <title>Vibrio sp. nov. isolated from a shrimp pond.</title>
        <authorList>
            <person name="Gomez-Gil B."/>
            <person name="Enciso-Ibarra J."/>
            <person name="Enciso-Ibarra K."/>
            <person name="Bolan-Mejia C."/>
        </authorList>
    </citation>
    <scope>NUCLEOTIDE SEQUENCE [LARGE SCALE GENOMIC DNA]</scope>
    <source>
        <strain evidence="7 8">CAIM 722</strain>
    </source>
</reference>
<dbReference type="Proteomes" id="UP000462621">
    <property type="component" value="Unassembled WGS sequence"/>
</dbReference>
<comment type="cofactor">
    <cofactor evidence="1">
        <name>Mg(2+)</name>
        <dbReference type="ChEBI" id="CHEBI:18420"/>
    </cofactor>
</comment>
<comment type="catalytic activity">
    <reaction evidence="3">
        <text>2 GTP = 3',3'-c-di-GMP + 2 diphosphate</text>
        <dbReference type="Rhea" id="RHEA:24898"/>
        <dbReference type="ChEBI" id="CHEBI:33019"/>
        <dbReference type="ChEBI" id="CHEBI:37565"/>
        <dbReference type="ChEBI" id="CHEBI:58805"/>
        <dbReference type="EC" id="2.7.7.65"/>
    </reaction>
</comment>
<dbReference type="PROSITE" id="PS50887">
    <property type="entry name" value="GGDEF"/>
    <property type="match status" value="1"/>
</dbReference>
<comment type="caution">
    <text evidence="7">The sequence shown here is derived from an EMBL/GenBank/DDBJ whole genome shotgun (WGS) entry which is preliminary data.</text>
</comment>
<dbReference type="Pfam" id="PF00990">
    <property type="entry name" value="GGDEF"/>
    <property type="match status" value="1"/>
</dbReference>
<organism evidence="7 8">
    <name type="scientific">Vibrio eleionomae</name>
    <dbReference type="NCBI Taxonomy" id="2653505"/>
    <lineage>
        <taxon>Bacteria</taxon>
        <taxon>Pseudomonadati</taxon>
        <taxon>Pseudomonadota</taxon>
        <taxon>Gammaproteobacteria</taxon>
        <taxon>Vibrionales</taxon>
        <taxon>Vibrionaceae</taxon>
        <taxon>Vibrio</taxon>
    </lineage>
</organism>
<dbReference type="PANTHER" id="PTHR45138">
    <property type="entry name" value="REGULATORY COMPONENTS OF SENSORY TRANSDUCTION SYSTEM"/>
    <property type="match status" value="1"/>
</dbReference>
<dbReference type="EC" id="2.7.7.65" evidence="2"/>
<dbReference type="GO" id="GO:1902201">
    <property type="term" value="P:negative regulation of bacterial-type flagellum-dependent cell motility"/>
    <property type="evidence" value="ECO:0007669"/>
    <property type="project" value="TreeGrafter"/>
</dbReference>
<dbReference type="GO" id="GO:0043709">
    <property type="term" value="P:cell adhesion involved in single-species biofilm formation"/>
    <property type="evidence" value="ECO:0007669"/>
    <property type="project" value="TreeGrafter"/>
</dbReference>
<feature type="transmembrane region" description="Helical" evidence="4">
    <location>
        <begin position="308"/>
        <end position="328"/>
    </location>
</feature>
<dbReference type="AlphaFoldDB" id="A0A7X4LPM9"/>
<evidence type="ECO:0000256" key="1">
    <source>
        <dbReference type="ARBA" id="ARBA00001946"/>
    </source>
</evidence>
<dbReference type="InterPro" id="IPR043128">
    <property type="entry name" value="Rev_trsase/Diguanyl_cyclase"/>
</dbReference>
<dbReference type="InterPro" id="IPR029787">
    <property type="entry name" value="Nucleotide_cyclase"/>
</dbReference>
<name>A0A7X4LPM9_9VIBR</name>
<keyword evidence="5" id="KW-0732">Signal</keyword>
<keyword evidence="8" id="KW-1185">Reference proteome</keyword>
<evidence type="ECO:0000256" key="4">
    <source>
        <dbReference type="SAM" id="Phobius"/>
    </source>
</evidence>
<dbReference type="SMART" id="SM00267">
    <property type="entry name" value="GGDEF"/>
    <property type="match status" value="1"/>
</dbReference>
<feature type="domain" description="GGDEF" evidence="6">
    <location>
        <begin position="431"/>
        <end position="561"/>
    </location>
</feature>
<feature type="signal peptide" evidence="5">
    <location>
        <begin position="1"/>
        <end position="21"/>
    </location>
</feature>
<dbReference type="Pfam" id="PF07695">
    <property type="entry name" value="7TMR-DISM_7TM"/>
    <property type="match status" value="1"/>
</dbReference>
<feature type="transmembrane region" description="Helical" evidence="4">
    <location>
        <begin position="188"/>
        <end position="206"/>
    </location>
</feature>
<proteinExistence type="predicted"/>
<dbReference type="RefSeq" id="WP_161157790.1">
    <property type="nucleotide sequence ID" value="NZ_WEKT01000051.1"/>
</dbReference>
<feature type="chain" id="PRO_5031383535" description="diguanylate cyclase" evidence="5">
    <location>
        <begin position="22"/>
        <end position="561"/>
    </location>
</feature>
<keyword evidence="4" id="KW-0472">Membrane</keyword>
<protein>
    <recommendedName>
        <fullName evidence="2">diguanylate cyclase</fullName>
        <ecNumber evidence="2">2.7.7.65</ecNumber>
    </recommendedName>
</protein>
<feature type="transmembrane region" description="Helical" evidence="4">
    <location>
        <begin position="335"/>
        <end position="354"/>
    </location>
</feature>
<dbReference type="Gene3D" id="3.30.70.270">
    <property type="match status" value="1"/>
</dbReference>
<dbReference type="CDD" id="cd01949">
    <property type="entry name" value="GGDEF"/>
    <property type="match status" value="1"/>
</dbReference>
<dbReference type="InterPro" id="IPR050469">
    <property type="entry name" value="Diguanylate_Cyclase"/>
</dbReference>
<gene>
    <name evidence="7" type="ORF">F9817_19230</name>
</gene>
<dbReference type="GO" id="GO:0052621">
    <property type="term" value="F:diguanylate cyclase activity"/>
    <property type="evidence" value="ECO:0007669"/>
    <property type="project" value="UniProtKB-EC"/>
</dbReference>
<feature type="transmembrane region" description="Helical" evidence="4">
    <location>
        <begin position="213"/>
        <end position="238"/>
    </location>
</feature>